<dbReference type="InterPro" id="IPR041854">
    <property type="entry name" value="BFD-like_2Fe2S-bd_dom_sf"/>
</dbReference>
<evidence type="ECO:0000313" key="7">
    <source>
        <dbReference type="EMBL" id="GES06622.1"/>
    </source>
</evidence>
<comment type="similarity">
    <text evidence="1">Belongs to the GcvT family.</text>
</comment>
<comment type="caution">
    <text evidence="7">The sequence shown here is derived from an EMBL/GenBank/DDBJ whole genome shotgun (WGS) entry which is preliminary data.</text>
</comment>
<dbReference type="GO" id="GO:0016491">
    <property type="term" value="F:oxidoreductase activity"/>
    <property type="evidence" value="ECO:0007669"/>
    <property type="project" value="UniProtKB-KW"/>
</dbReference>
<dbReference type="Pfam" id="PF17806">
    <property type="entry name" value="SO_alpha_A3"/>
    <property type="match status" value="1"/>
</dbReference>
<gene>
    <name evidence="7" type="ORF">Amac_002170</name>
</gene>
<evidence type="ECO:0008006" key="9">
    <source>
        <dbReference type="Google" id="ProtNLM"/>
    </source>
</evidence>
<sequence length="995" mass="106406">MVGYYDDNYLVAVERRTGHLGFGASPGVARERVWRIRAKRVVLATGALERPIAFAGNDLPGVMLAGAAREYLVRFGVLPGRRAVVFTTNDSAYAAALELAGAGVAVAAIVDSRRVPGEEWVSRAQAAGIEVLAGYFVTEARGCDELASVVVSPREASGVDFSSQELSADLLLVSGGWNPVVHLFSQSGGTLRYDESLGALVPDGSPQAVEVVGAARGDIDHGGEVLWFVPADDYSRHFVDLQRDVTVADIWRATGAGLTSVEHVKRYTTAGTAHDQGKTSGALTAALVAHAIGVTPGEVGSTTFRAPYLPVSFATLAGRDRGDLHDPVRITALHQWHADHGALFENVGQWKRPWYYPQNGEDMETAVLRECRAARENVAAMDASTLGKIDVIGPDAAEFLDRLYTNLISSLAVGSIRYGMMCRPDGMVFDDGTAIRLADDHFLITTTTGNAAAVLDWMEEWLQTEWPDLRVTCTSVTEQWATVALVGPGSRAVLRDLAPALAVDKTSFPFMTWRDTEVAGIPARVCRISFSGELAYEINVSAWYGLALWEALMSRNITPYGTETMHVLRAEKGYPIIGQDTDGTTTPQDLGMTWIISKKKPDFLGKRSFTRQDTSRPDRRHLVALLPLNPTTHLPEGAALLADNKMVGHITSSYTSATLNRTFALALVTGSHPTLTTLNGTKANVTTPVLYDPEGTRRDGNPDEEARHDTDTVDETGAGDSPPRTSDRTSGSPGYSPLSDAVYAGDGSRRTGAKSDSGSLSGFQGPETHPPAPEPSPATQTEPGAAPAHLPAFERSAATQTEPGGARAHLPAFERSAATQTEPGAAPERSAAMQAEPATTPPHPPAPERRSPLDGFFAEFDGVSVREVPFLEQVNVRSGEPLTPANAAVTDGETVTVWLGPDEWLVVGPSEVRGVDVSAQRTAIRVSGGRARELLAHGCGLDLHPEVFPVGRCAQTLLARAQIILIAESDGFLVLVRASFARYLAAWLLDAASEF</sequence>
<keyword evidence="8" id="KW-1185">Reference proteome</keyword>
<evidence type="ECO:0000259" key="6">
    <source>
        <dbReference type="Pfam" id="PF17806"/>
    </source>
</evidence>
<dbReference type="Proteomes" id="UP000331127">
    <property type="component" value="Unassembled WGS sequence"/>
</dbReference>
<evidence type="ECO:0000259" key="5">
    <source>
        <dbReference type="Pfam" id="PF08669"/>
    </source>
</evidence>
<dbReference type="Gene3D" id="1.10.10.1100">
    <property type="entry name" value="BFD-like [2Fe-2S]-binding domain"/>
    <property type="match status" value="1"/>
</dbReference>
<dbReference type="InterPro" id="IPR006222">
    <property type="entry name" value="GCVT_N"/>
</dbReference>
<dbReference type="EMBL" id="BLAE01000003">
    <property type="protein sequence ID" value="GES06622.1"/>
    <property type="molecule type" value="Genomic_DNA"/>
</dbReference>
<dbReference type="InterPro" id="IPR041117">
    <property type="entry name" value="SoxA_A3"/>
</dbReference>
<dbReference type="PANTHER" id="PTHR43757">
    <property type="entry name" value="AMINOMETHYLTRANSFERASE"/>
    <property type="match status" value="1"/>
</dbReference>
<evidence type="ECO:0000256" key="3">
    <source>
        <dbReference type="SAM" id="MobiDB-lite"/>
    </source>
</evidence>
<dbReference type="SUPFAM" id="SSF51905">
    <property type="entry name" value="FAD/NAD(P)-binding domain"/>
    <property type="match status" value="1"/>
</dbReference>
<proteinExistence type="inferred from homology"/>
<dbReference type="InterPro" id="IPR007375">
    <property type="entry name" value="SoxG"/>
</dbReference>
<evidence type="ECO:0000259" key="4">
    <source>
        <dbReference type="Pfam" id="PF01571"/>
    </source>
</evidence>
<feature type="region of interest" description="Disordered" evidence="3">
    <location>
        <begin position="817"/>
        <end position="854"/>
    </location>
</feature>
<evidence type="ECO:0000256" key="2">
    <source>
        <dbReference type="ARBA" id="ARBA00023002"/>
    </source>
</evidence>
<feature type="domain" description="GCVT N-terminal" evidence="4">
    <location>
        <begin position="333"/>
        <end position="600"/>
    </location>
</feature>
<dbReference type="Gene3D" id="3.30.1360.120">
    <property type="entry name" value="Probable tRNA modification gtpase trme, domain 1"/>
    <property type="match status" value="2"/>
</dbReference>
<name>A0A5M3WEV1_9ACTN</name>
<reference evidence="7 8" key="1">
    <citation type="submission" date="2019-10" db="EMBL/GenBank/DDBJ databases">
        <title>Whole genome shotgun sequence of Acrocarpospora macrocephala NBRC 16266.</title>
        <authorList>
            <person name="Ichikawa N."/>
            <person name="Kimura A."/>
            <person name="Kitahashi Y."/>
            <person name="Komaki H."/>
            <person name="Oguchi A."/>
        </authorList>
    </citation>
    <scope>NUCLEOTIDE SEQUENCE [LARGE SCALE GENOMIC DNA]</scope>
    <source>
        <strain evidence="7 8">NBRC 16266</strain>
    </source>
</reference>
<dbReference type="InterPro" id="IPR028896">
    <property type="entry name" value="GcvT/YgfZ/DmdA"/>
</dbReference>
<dbReference type="InterPro" id="IPR027266">
    <property type="entry name" value="TrmE/GcvT-like"/>
</dbReference>
<organism evidence="7 8">
    <name type="scientific">Acrocarpospora macrocephala</name>
    <dbReference type="NCBI Taxonomy" id="150177"/>
    <lineage>
        <taxon>Bacteria</taxon>
        <taxon>Bacillati</taxon>
        <taxon>Actinomycetota</taxon>
        <taxon>Actinomycetes</taxon>
        <taxon>Streptosporangiales</taxon>
        <taxon>Streptosporangiaceae</taxon>
        <taxon>Acrocarpospora</taxon>
    </lineage>
</organism>
<accession>A0A5M3WEV1</accession>
<feature type="region of interest" description="Disordered" evidence="3">
    <location>
        <begin position="686"/>
        <end position="786"/>
    </location>
</feature>
<feature type="domain" description="Aminomethyltransferase C-terminal" evidence="5">
    <location>
        <begin position="620"/>
        <end position="674"/>
    </location>
</feature>
<evidence type="ECO:0000313" key="8">
    <source>
        <dbReference type="Proteomes" id="UP000331127"/>
    </source>
</evidence>
<dbReference type="SUPFAM" id="SSF101790">
    <property type="entry name" value="Aminomethyltransferase beta-barrel domain"/>
    <property type="match status" value="1"/>
</dbReference>
<protein>
    <recommendedName>
        <fullName evidence="9">Sarcosine oxidase subunit alpha</fullName>
    </recommendedName>
</protein>
<dbReference type="InterPro" id="IPR029043">
    <property type="entry name" value="GcvT/YgfZ_C"/>
</dbReference>
<feature type="compositionally biased region" description="Basic and acidic residues" evidence="3">
    <location>
        <begin position="694"/>
        <end position="711"/>
    </location>
</feature>
<dbReference type="AlphaFoldDB" id="A0A5M3WEV1"/>
<keyword evidence="2" id="KW-0560">Oxidoreductase</keyword>
<dbReference type="InterPro" id="IPR036188">
    <property type="entry name" value="FAD/NAD-bd_sf"/>
</dbReference>
<feature type="domain" description="SoxA A3" evidence="6">
    <location>
        <begin position="235"/>
        <end position="319"/>
    </location>
</feature>
<dbReference type="Pfam" id="PF08669">
    <property type="entry name" value="GCV_T_C"/>
    <property type="match status" value="1"/>
</dbReference>
<dbReference type="PANTHER" id="PTHR43757:SF2">
    <property type="entry name" value="AMINOMETHYLTRANSFERASE, MITOCHONDRIAL"/>
    <property type="match status" value="1"/>
</dbReference>
<dbReference type="Pfam" id="PF04268">
    <property type="entry name" value="SoxG"/>
    <property type="match status" value="1"/>
</dbReference>
<dbReference type="Gene3D" id="3.50.50.60">
    <property type="entry name" value="FAD/NAD(P)-binding domain"/>
    <property type="match status" value="2"/>
</dbReference>
<evidence type="ECO:0000256" key="1">
    <source>
        <dbReference type="ARBA" id="ARBA00008609"/>
    </source>
</evidence>
<dbReference type="InterPro" id="IPR013977">
    <property type="entry name" value="GcvT_C"/>
</dbReference>
<dbReference type="SUPFAM" id="SSF103025">
    <property type="entry name" value="Folate-binding domain"/>
    <property type="match status" value="2"/>
</dbReference>
<dbReference type="Pfam" id="PF01571">
    <property type="entry name" value="GCV_T"/>
    <property type="match status" value="1"/>
</dbReference>